<dbReference type="RefSeq" id="WP_055178057.1">
    <property type="nucleotide sequence ID" value="NZ_JAUSQY010000001.1"/>
</dbReference>
<feature type="transmembrane region" description="Helical" evidence="1">
    <location>
        <begin position="163"/>
        <end position="196"/>
    </location>
</feature>
<feature type="transmembrane region" description="Helical" evidence="1">
    <location>
        <begin position="203"/>
        <end position="223"/>
    </location>
</feature>
<proteinExistence type="predicted"/>
<dbReference type="AlphaFoldDB" id="A0A0Q0UI96"/>
<dbReference type="STRING" id="1544413.Clow_01427"/>
<reference evidence="2 3" key="1">
    <citation type="submission" date="2015-10" db="EMBL/GenBank/DDBJ databases">
        <title>Corynebacteirum lowii and Corynebacterium oculi species nova, derived from human clinical disease and and emended description of Corynebacterium mastiditis.</title>
        <authorList>
            <person name="Bernard K."/>
            <person name="Pacheco A.L."/>
            <person name="Mcdougall C."/>
            <person name="Burtx T."/>
            <person name="Weibe D."/>
            <person name="Tyler S."/>
            <person name="Olson A.B."/>
            <person name="Cnockaert M."/>
            <person name="Eguchi H."/>
            <person name="Kuwahara T."/>
            <person name="Nakayama-Imaohji H."/>
            <person name="Boudewijins M."/>
            <person name="Van Hoecke F."/>
            <person name="Bernier A.-M."/>
            <person name="Vandamme P."/>
        </authorList>
    </citation>
    <scope>NUCLEOTIDE SEQUENCE [LARGE SCALE GENOMIC DNA]</scope>
    <source>
        <strain evidence="2 3">NML 130206</strain>
    </source>
</reference>
<sequence length="265" mass="28177">MSEHYNLYESLGLNRESSSEEIAAALDARLADHLARGGAKNDPAYDEAATARAILGDNAKRGLYDARLDAPEGTSITIGDLRELAGQEAPVRRVQYRYEKVSAPNSLMAAFKAAPAVVNGAACLALGGALISLLAMVLLYLTAHHERQNFEAFNQMYGMGTGAHVMTAGLVASLAIMAFAAALYCLHGIAVVAIALRGGNPMAHAAAVASTVVLLVLSLWVWLMPLNLAYAGFIYVPYLLALLVLLLLPDSRAWAAGTRRVREVV</sequence>
<name>A0A0Q0UI96_9CORY</name>
<evidence type="ECO:0000313" key="2">
    <source>
        <dbReference type="EMBL" id="KQB86075.1"/>
    </source>
</evidence>
<keyword evidence="1" id="KW-0472">Membrane</keyword>
<feature type="transmembrane region" description="Helical" evidence="1">
    <location>
        <begin position="116"/>
        <end position="143"/>
    </location>
</feature>
<evidence type="ECO:0008006" key="4">
    <source>
        <dbReference type="Google" id="ProtNLM"/>
    </source>
</evidence>
<accession>A0A0Q0UI96</accession>
<organism evidence="2 3">
    <name type="scientific">Corynebacterium lowii</name>
    <dbReference type="NCBI Taxonomy" id="1544413"/>
    <lineage>
        <taxon>Bacteria</taxon>
        <taxon>Bacillati</taxon>
        <taxon>Actinomycetota</taxon>
        <taxon>Actinomycetes</taxon>
        <taxon>Mycobacteriales</taxon>
        <taxon>Corynebacteriaceae</taxon>
        <taxon>Corynebacterium</taxon>
    </lineage>
</organism>
<keyword evidence="3" id="KW-1185">Reference proteome</keyword>
<dbReference type="OrthoDB" id="4398434at2"/>
<feature type="transmembrane region" description="Helical" evidence="1">
    <location>
        <begin position="229"/>
        <end position="248"/>
    </location>
</feature>
<dbReference type="EMBL" id="LKEV01000004">
    <property type="protein sequence ID" value="KQB86075.1"/>
    <property type="molecule type" value="Genomic_DNA"/>
</dbReference>
<keyword evidence="1" id="KW-0812">Transmembrane</keyword>
<keyword evidence="1" id="KW-1133">Transmembrane helix</keyword>
<comment type="caution">
    <text evidence="2">The sequence shown here is derived from an EMBL/GenBank/DDBJ whole genome shotgun (WGS) entry which is preliminary data.</text>
</comment>
<dbReference type="Proteomes" id="UP000050488">
    <property type="component" value="Unassembled WGS sequence"/>
</dbReference>
<evidence type="ECO:0000313" key="3">
    <source>
        <dbReference type="Proteomes" id="UP000050488"/>
    </source>
</evidence>
<evidence type="ECO:0000256" key="1">
    <source>
        <dbReference type="SAM" id="Phobius"/>
    </source>
</evidence>
<protein>
    <recommendedName>
        <fullName evidence="4">J domain-containing protein</fullName>
    </recommendedName>
</protein>
<dbReference type="PATRIC" id="fig|1544413.3.peg.1429"/>
<gene>
    <name evidence="2" type="ORF">Clow_01427</name>
</gene>